<accession>A0A2C9DA15</accession>
<dbReference type="InterPro" id="IPR036908">
    <property type="entry name" value="RlpA-like_sf"/>
</dbReference>
<gene>
    <name evidence="3" type="primary">rlpA</name>
    <name evidence="6" type="ORF">HDIA_3469</name>
</gene>
<evidence type="ECO:0000259" key="5">
    <source>
        <dbReference type="Pfam" id="PF03330"/>
    </source>
</evidence>
<evidence type="ECO:0000256" key="2">
    <source>
        <dbReference type="ARBA" id="ARBA00023316"/>
    </source>
</evidence>
<dbReference type="CDD" id="cd22268">
    <property type="entry name" value="DPBB_RlpA-like"/>
    <property type="match status" value="1"/>
</dbReference>
<organism evidence="6 7">
    <name type="scientific">Hartmannibacter diazotrophicus</name>
    <dbReference type="NCBI Taxonomy" id="1482074"/>
    <lineage>
        <taxon>Bacteria</taxon>
        <taxon>Pseudomonadati</taxon>
        <taxon>Pseudomonadota</taxon>
        <taxon>Alphaproteobacteria</taxon>
        <taxon>Hyphomicrobiales</taxon>
        <taxon>Pleomorphomonadaceae</taxon>
        <taxon>Hartmannibacter</taxon>
    </lineage>
</organism>
<evidence type="ECO:0000313" key="7">
    <source>
        <dbReference type="Proteomes" id="UP000223606"/>
    </source>
</evidence>
<comment type="function">
    <text evidence="3">Lytic transglycosylase with a strong preference for naked glycan strands that lack stem peptides.</text>
</comment>
<dbReference type="PANTHER" id="PTHR34183">
    <property type="entry name" value="ENDOLYTIC PEPTIDOGLYCAN TRANSGLYCOSYLASE RLPA"/>
    <property type="match status" value="1"/>
</dbReference>
<dbReference type="HAMAP" id="MF_02071">
    <property type="entry name" value="RlpA"/>
    <property type="match status" value="1"/>
</dbReference>
<keyword evidence="2 3" id="KW-0961">Cell wall biogenesis/degradation</keyword>
<dbReference type="InterPro" id="IPR034718">
    <property type="entry name" value="RlpA"/>
</dbReference>
<reference evidence="7" key="1">
    <citation type="submission" date="2017-09" db="EMBL/GenBank/DDBJ databases">
        <title>Genome sequence of Nannocystis excedens DSM 71.</title>
        <authorList>
            <person name="Blom J."/>
        </authorList>
    </citation>
    <scope>NUCLEOTIDE SEQUENCE [LARGE SCALE GENOMIC DNA]</scope>
    <source>
        <strain evidence="7">type strain: E19</strain>
    </source>
</reference>
<dbReference type="GO" id="GO:0071555">
    <property type="term" value="P:cell wall organization"/>
    <property type="evidence" value="ECO:0007669"/>
    <property type="project" value="UniProtKB-KW"/>
</dbReference>
<dbReference type="KEGG" id="hdi:HDIA_3469"/>
<evidence type="ECO:0000256" key="1">
    <source>
        <dbReference type="ARBA" id="ARBA00023239"/>
    </source>
</evidence>
<dbReference type="NCBIfam" id="TIGR00413">
    <property type="entry name" value="rlpA"/>
    <property type="match status" value="1"/>
</dbReference>
<evidence type="ECO:0000256" key="3">
    <source>
        <dbReference type="HAMAP-Rule" id="MF_02071"/>
    </source>
</evidence>
<protein>
    <recommendedName>
        <fullName evidence="3">Endolytic peptidoglycan transglycosylase RlpA</fullName>
        <ecNumber evidence="3">4.2.2.-</ecNumber>
    </recommendedName>
</protein>
<feature type="domain" description="RlpA-like protein double-psi beta-barrel" evidence="5">
    <location>
        <begin position="44"/>
        <end position="129"/>
    </location>
</feature>
<dbReference type="Proteomes" id="UP000223606">
    <property type="component" value="Chromosome 1"/>
</dbReference>
<evidence type="ECO:0000256" key="4">
    <source>
        <dbReference type="RuleBase" id="RU003495"/>
    </source>
</evidence>
<dbReference type="InterPro" id="IPR012997">
    <property type="entry name" value="RplA"/>
</dbReference>
<dbReference type="GO" id="GO:0008932">
    <property type="term" value="F:lytic endotransglycosylase activity"/>
    <property type="evidence" value="ECO:0007669"/>
    <property type="project" value="UniProtKB-UniRule"/>
</dbReference>
<dbReference type="SUPFAM" id="SSF50685">
    <property type="entry name" value="Barwin-like endoglucanases"/>
    <property type="match status" value="1"/>
</dbReference>
<evidence type="ECO:0000313" key="6">
    <source>
        <dbReference type="EMBL" id="SON57010.1"/>
    </source>
</evidence>
<name>A0A2C9DA15_9HYPH</name>
<dbReference type="EMBL" id="LT960614">
    <property type="protein sequence ID" value="SON57010.1"/>
    <property type="molecule type" value="Genomic_DNA"/>
</dbReference>
<keyword evidence="1 3" id="KW-0456">Lyase</keyword>
<comment type="similarity">
    <text evidence="3 4">Belongs to the RlpA family.</text>
</comment>
<proteinExistence type="inferred from homology"/>
<dbReference type="EC" id="4.2.2.-" evidence="3"/>
<dbReference type="PANTHER" id="PTHR34183:SF8">
    <property type="entry name" value="ENDOLYTIC PEPTIDOGLYCAN TRANSGLYCOSYLASE RLPA-RELATED"/>
    <property type="match status" value="1"/>
</dbReference>
<dbReference type="Pfam" id="PF03330">
    <property type="entry name" value="DPBB_1"/>
    <property type="match status" value="1"/>
</dbReference>
<dbReference type="GO" id="GO:0000270">
    <property type="term" value="P:peptidoglycan metabolic process"/>
    <property type="evidence" value="ECO:0007669"/>
    <property type="project" value="UniProtKB-UniRule"/>
</dbReference>
<dbReference type="InterPro" id="IPR009009">
    <property type="entry name" value="RlpA-like_DPBB"/>
</dbReference>
<keyword evidence="7" id="KW-1185">Reference proteome</keyword>
<sequence length="143" mass="15057">MRGADGNPPAVHANRIVFMPQPLRWLLLVICLIPLAACGSGPQQCGRASWTQLTSRTASGEYADPSTMTAAHRTLPFGSRVKVTNLGNGRSTVVRINDRGPYSGGRIIDVSRAAADRLGFRNQGVARVKLEAVSGAKLSGGGC</sequence>
<dbReference type="AlphaFoldDB" id="A0A2C9DA15"/>
<dbReference type="Gene3D" id="2.40.40.10">
    <property type="entry name" value="RlpA-like domain"/>
    <property type="match status" value="1"/>
</dbReference>